<dbReference type="Proteomes" id="UP000295210">
    <property type="component" value="Unassembled WGS sequence"/>
</dbReference>
<sequence length="90" mass="10237">MNSLSTTIADWLPYVFAAIGLEVLSSRIRGLKDRVDELEGKIKKLKVDEPSSPLPPHFDAVKRQKERTRQFLAEREQREQGSRESGAATR</sequence>
<dbReference type="EMBL" id="SMGK01000001">
    <property type="protein sequence ID" value="TCK75991.1"/>
    <property type="molecule type" value="Genomic_DNA"/>
</dbReference>
<keyword evidence="3" id="KW-1185">Reference proteome</keyword>
<accession>A0A4V6NEW2</accession>
<feature type="compositionally biased region" description="Basic and acidic residues" evidence="1">
    <location>
        <begin position="59"/>
        <end position="82"/>
    </location>
</feature>
<comment type="caution">
    <text evidence="2">The sequence shown here is derived from an EMBL/GenBank/DDBJ whole genome shotgun (WGS) entry which is preliminary data.</text>
</comment>
<protein>
    <submittedName>
        <fullName evidence="2">Uncharacterized protein</fullName>
    </submittedName>
</protein>
<feature type="region of interest" description="Disordered" evidence="1">
    <location>
        <begin position="46"/>
        <end position="90"/>
    </location>
</feature>
<dbReference type="AlphaFoldDB" id="A0A4V6NEW2"/>
<evidence type="ECO:0000313" key="2">
    <source>
        <dbReference type="EMBL" id="TCK75991.1"/>
    </source>
</evidence>
<reference evidence="2 3" key="1">
    <citation type="submission" date="2019-03" db="EMBL/GenBank/DDBJ databases">
        <title>Genomic Encyclopedia of Type Strains, Phase IV (KMG-IV): sequencing the most valuable type-strain genomes for metagenomic binning, comparative biology and taxonomic classification.</title>
        <authorList>
            <person name="Goeker M."/>
        </authorList>
    </citation>
    <scope>NUCLEOTIDE SEQUENCE [LARGE SCALE GENOMIC DNA]</scope>
    <source>
        <strain evidence="2 3">DSM 103428</strain>
    </source>
</reference>
<organism evidence="2 3">
    <name type="scientific">Acidipila rosea</name>
    <dbReference type="NCBI Taxonomy" id="768535"/>
    <lineage>
        <taxon>Bacteria</taxon>
        <taxon>Pseudomonadati</taxon>
        <taxon>Acidobacteriota</taxon>
        <taxon>Terriglobia</taxon>
        <taxon>Terriglobales</taxon>
        <taxon>Acidobacteriaceae</taxon>
        <taxon>Acidipila</taxon>
    </lineage>
</organism>
<evidence type="ECO:0000313" key="3">
    <source>
        <dbReference type="Proteomes" id="UP000295210"/>
    </source>
</evidence>
<name>A0A4V6NEW2_9BACT</name>
<dbReference type="RefSeq" id="WP_131992454.1">
    <property type="nucleotide sequence ID" value="NZ_SMGK01000001.1"/>
</dbReference>
<evidence type="ECO:0000256" key="1">
    <source>
        <dbReference type="SAM" id="MobiDB-lite"/>
    </source>
</evidence>
<gene>
    <name evidence="2" type="ORF">C7378_0995</name>
</gene>
<proteinExistence type="predicted"/>